<accession>A0A2H1WL86</accession>
<name>A0A2H1WL86_SPOFR</name>
<reference evidence="1" key="1">
    <citation type="submission" date="2016-07" db="EMBL/GenBank/DDBJ databases">
        <authorList>
            <person name="Bretaudeau A."/>
        </authorList>
    </citation>
    <scope>NUCLEOTIDE SEQUENCE</scope>
    <source>
        <strain evidence="1">Rice</strain>
        <tissue evidence="1">Whole body</tissue>
    </source>
</reference>
<dbReference type="EMBL" id="ODYU01009400">
    <property type="protein sequence ID" value="SOQ53798.1"/>
    <property type="molecule type" value="Genomic_DNA"/>
</dbReference>
<dbReference type="OrthoDB" id="5864054at2759"/>
<organism evidence="1">
    <name type="scientific">Spodoptera frugiperda</name>
    <name type="common">Fall armyworm</name>
    <dbReference type="NCBI Taxonomy" id="7108"/>
    <lineage>
        <taxon>Eukaryota</taxon>
        <taxon>Metazoa</taxon>
        <taxon>Ecdysozoa</taxon>
        <taxon>Arthropoda</taxon>
        <taxon>Hexapoda</taxon>
        <taxon>Insecta</taxon>
        <taxon>Pterygota</taxon>
        <taxon>Neoptera</taxon>
        <taxon>Endopterygota</taxon>
        <taxon>Lepidoptera</taxon>
        <taxon>Glossata</taxon>
        <taxon>Ditrysia</taxon>
        <taxon>Noctuoidea</taxon>
        <taxon>Noctuidae</taxon>
        <taxon>Amphipyrinae</taxon>
        <taxon>Spodoptera</taxon>
    </lineage>
</organism>
<protein>
    <submittedName>
        <fullName evidence="1">SFRICE_036835</fullName>
    </submittedName>
</protein>
<proteinExistence type="predicted"/>
<evidence type="ECO:0000313" key="1">
    <source>
        <dbReference type="EMBL" id="SOQ53798.1"/>
    </source>
</evidence>
<sequence>MANKSHTLLEIFQEILAASGNASDNSINETQIVSVLREQASRGASGSEMESLLVRMMKDAKSKLNLTLKPDTCGYCEGDFRDIIMAYNSIHGYVSLLVSTYK</sequence>
<gene>
    <name evidence="1" type="ORF">SFRICE_036835</name>
</gene>
<dbReference type="AlphaFoldDB" id="A0A2H1WL86"/>